<dbReference type="RefSeq" id="WP_234863615.1">
    <property type="nucleotide sequence ID" value="NZ_JAKEVY010000001.1"/>
</dbReference>
<name>A0ABS9BDP9_9BACT</name>
<dbReference type="Pfam" id="PF25967">
    <property type="entry name" value="RND-MFP_C"/>
    <property type="match status" value="1"/>
</dbReference>
<dbReference type="InterPro" id="IPR006143">
    <property type="entry name" value="RND_pump_MFP"/>
</dbReference>
<reference evidence="6 7" key="1">
    <citation type="submission" date="2022-01" db="EMBL/GenBank/DDBJ databases">
        <title>Flavihumibacter sp. nov., isolated from sediment of a river.</title>
        <authorList>
            <person name="Liu H."/>
        </authorList>
    </citation>
    <scope>NUCLEOTIDE SEQUENCE [LARGE SCALE GENOMIC DNA]</scope>
    <source>
        <strain evidence="6 7">RY-1</strain>
    </source>
</reference>
<evidence type="ECO:0000256" key="3">
    <source>
        <dbReference type="ARBA" id="ARBA00022448"/>
    </source>
</evidence>
<sequence>MKRTKLLVLLSIVIIVALVIFKLRTNKQVAESKVYTYDKDKPILVETDTIQQVERLSTKIFPGSFEPEKESRISSDVPGKIVAVWADQGSFVTKGQPLVQLDTTLLSLQLKSVEVQLGGLQADVNRYTILTKADAVQGIQLEKASLGLAAAKVQQATIMAQIEKATVRAPFSGVITAKLTEAGAYAAPGVPLMQLTDLKQLRFTLNVSEQDLPEFSIGRSYRITADVFPDLPLIGRILLIGSKASQGNSFPIQLAVSNSPELNLKSGMFGKVHIDKVATEKQIYIPSAAIQGTADSARVFVVKNGKAVSKPVSVGGITENQTIVTAGLEEGEIIITSGFINLVENATIQIK</sequence>
<feature type="domain" description="Multidrug resistance protein MdtA-like C-terminal permuted SH3" evidence="5">
    <location>
        <begin position="283"/>
        <end position="338"/>
    </location>
</feature>
<evidence type="ECO:0000313" key="6">
    <source>
        <dbReference type="EMBL" id="MCF1713168.1"/>
    </source>
</evidence>
<keyword evidence="7" id="KW-1185">Reference proteome</keyword>
<dbReference type="Pfam" id="PF25917">
    <property type="entry name" value="BSH_RND"/>
    <property type="match status" value="1"/>
</dbReference>
<dbReference type="PANTHER" id="PTHR30469">
    <property type="entry name" value="MULTIDRUG RESISTANCE PROTEIN MDTA"/>
    <property type="match status" value="1"/>
</dbReference>
<evidence type="ECO:0000256" key="2">
    <source>
        <dbReference type="ARBA" id="ARBA00009477"/>
    </source>
</evidence>
<gene>
    <name evidence="6" type="ORF">L0U88_00820</name>
</gene>
<dbReference type="Gene3D" id="2.40.420.20">
    <property type="match status" value="1"/>
</dbReference>
<dbReference type="NCBIfam" id="TIGR01730">
    <property type="entry name" value="RND_mfp"/>
    <property type="match status" value="1"/>
</dbReference>
<comment type="similarity">
    <text evidence="2">Belongs to the membrane fusion protein (MFP) (TC 8.A.1) family.</text>
</comment>
<dbReference type="PANTHER" id="PTHR30469:SF15">
    <property type="entry name" value="HLYD FAMILY OF SECRETION PROTEINS"/>
    <property type="match status" value="1"/>
</dbReference>
<evidence type="ECO:0000259" key="5">
    <source>
        <dbReference type="Pfam" id="PF25967"/>
    </source>
</evidence>
<evidence type="ECO:0000256" key="1">
    <source>
        <dbReference type="ARBA" id="ARBA00004196"/>
    </source>
</evidence>
<accession>A0ABS9BDP9</accession>
<dbReference type="Proteomes" id="UP001200145">
    <property type="component" value="Unassembled WGS sequence"/>
</dbReference>
<dbReference type="Gene3D" id="1.10.287.470">
    <property type="entry name" value="Helix hairpin bin"/>
    <property type="match status" value="1"/>
</dbReference>
<dbReference type="InterPro" id="IPR058627">
    <property type="entry name" value="MdtA-like_C"/>
</dbReference>
<organism evidence="6 7">
    <name type="scientific">Flavihumibacter fluminis</name>
    <dbReference type="NCBI Taxonomy" id="2909236"/>
    <lineage>
        <taxon>Bacteria</taxon>
        <taxon>Pseudomonadati</taxon>
        <taxon>Bacteroidota</taxon>
        <taxon>Chitinophagia</taxon>
        <taxon>Chitinophagales</taxon>
        <taxon>Chitinophagaceae</taxon>
        <taxon>Flavihumibacter</taxon>
    </lineage>
</organism>
<evidence type="ECO:0000313" key="7">
    <source>
        <dbReference type="Proteomes" id="UP001200145"/>
    </source>
</evidence>
<evidence type="ECO:0000259" key="4">
    <source>
        <dbReference type="Pfam" id="PF25917"/>
    </source>
</evidence>
<dbReference type="Gene3D" id="2.40.50.100">
    <property type="match status" value="1"/>
</dbReference>
<dbReference type="Gene3D" id="2.40.30.170">
    <property type="match status" value="1"/>
</dbReference>
<feature type="domain" description="Multidrug resistance protein MdtA-like barrel-sandwich hybrid" evidence="4">
    <location>
        <begin position="72"/>
        <end position="191"/>
    </location>
</feature>
<comment type="subcellular location">
    <subcellularLocation>
        <location evidence="1">Cell envelope</location>
    </subcellularLocation>
</comment>
<protein>
    <submittedName>
        <fullName evidence="6">Efflux RND transporter periplasmic adaptor subunit</fullName>
    </submittedName>
</protein>
<keyword evidence="3" id="KW-0813">Transport</keyword>
<dbReference type="SUPFAM" id="SSF111369">
    <property type="entry name" value="HlyD-like secretion proteins"/>
    <property type="match status" value="1"/>
</dbReference>
<dbReference type="InterPro" id="IPR058625">
    <property type="entry name" value="MdtA-like_BSH"/>
</dbReference>
<dbReference type="EMBL" id="JAKEVY010000001">
    <property type="protein sequence ID" value="MCF1713168.1"/>
    <property type="molecule type" value="Genomic_DNA"/>
</dbReference>
<comment type="caution">
    <text evidence="6">The sequence shown here is derived from an EMBL/GenBank/DDBJ whole genome shotgun (WGS) entry which is preliminary data.</text>
</comment>
<proteinExistence type="inferred from homology"/>